<organism evidence="4 5">
    <name type="scientific">Neolewinella antarctica</name>
    <dbReference type="NCBI Taxonomy" id="442734"/>
    <lineage>
        <taxon>Bacteria</taxon>
        <taxon>Pseudomonadati</taxon>
        <taxon>Bacteroidota</taxon>
        <taxon>Saprospiria</taxon>
        <taxon>Saprospirales</taxon>
        <taxon>Lewinellaceae</taxon>
        <taxon>Neolewinella</taxon>
    </lineage>
</organism>
<evidence type="ECO:0000313" key="4">
    <source>
        <dbReference type="EMBL" id="NJC24983.1"/>
    </source>
</evidence>
<evidence type="ECO:0000259" key="2">
    <source>
        <dbReference type="Pfam" id="PF00535"/>
    </source>
</evidence>
<dbReference type="Gene3D" id="3.90.550.10">
    <property type="entry name" value="Spore Coat Polysaccharide Biosynthesis Protein SpsA, Chain A"/>
    <property type="match status" value="1"/>
</dbReference>
<comment type="caution">
    <text evidence="4">The sequence shown here is derived from an EMBL/GenBank/DDBJ whole genome shotgun (WGS) entry which is preliminary data.</text>
</comment>
<dbReference type="InterPro" id="IPR027791">
    <property type="entry name" value="Galactosyl_T_C"/>
</dbReference>
<accession>A0ABX0X6Z2</accession>
<dbReference type="Pfam" id="PF00535">
    <property type="entry name" value="Glycos_transf_2"/>
    <property type="match status" value="1"/>
</dbReference>
<dbReference type="Proteomes" id="UP000770785">
    <property type="component" value="Unassembled WGS sequence"/>
</dbReference>
<dbReference type="InterPro" id="IPR050834">
    <property type="entry name" value="Glycosyltransf_2"/>
</dbReference>
<dbReference type="InterPro" id="IPR029044">
    <property type="entry name" value="Nucleotide-diphossugar_trans"/>
</dbReference>
<sequence>MHSSNKLPSLPAVSVILSTYQQPDWLALVLEGYARQSFTDFELIVADDGSDDRTRSLLNTTAPQLPFSVKHVWHADDGFRKTIILNEAVRVSSGEYLVFSDGDCIPRADFLAKHVTLRERGEFLSGGYFKLPASVSSAIDVGSVRSQECFDFEWLRSRGLESGFKNHKLTAAGYWEKFLNRFTPTGATWNGMNSSGWREDILAVNGFDERMQYGGEDREMGERLVNLGVTGKQIRYSAICLHLHHERGYVTPEMIARNEAIRKDTRKQRLTHTPFGIDRAQDDS</sequence>
<dbReference type="PANTHER" id="PTHR43685">
    <property type="entry name" value="GLYCOSYLTRANSFERASE"/>
    <property type="match status" value="1"/>
</dbReference>
<feature type="domain" description="Glycosyltransferase 2-like" evidence="2">
    <location>
        <begin position="14"/>
        <end position="120"/>
    </location>
</feature>
<dbReference type="CDD" id="cd06420">
    <property type="entry name" value="GT2_Chondriotin_Pol_N"/>
    <property type="match status" value="1"/>
</dbReference>
<keyword evidence="5" id="KW-1185">Reference proteome</keyword>
<dbReference type="EMBL" id="JAATJH010000001">
    <property type="protein sequence ID" value="NJC24983.1"/>
    <property type="molecule type" value="Genomic_DNA"/>
</dbReference>
<reference evidence="4 5" key="1">
    <citation type="submission" date="2020-03" db="EMBL/GenBank/DDBJ databases">
        <title>Genomic Encyclopedia of Type Strains, Phase IV (KMG-IV): sequencing the most valuable type-strain genomes for metagenomic binning, comparative biology and taxonomic classification.</title>
        <authorList>
            <person name="Goeker M."/>
        </authorList>
    </citation>
    <scope>NUCLEOTIDE SEQUENCE [LARGE SCALE GENOMIC DNA]</scope>
    <source>
        <strain evidence="4 5">DSM 105096</strain>
    </source>
</reference>
<gene>
    <name evidence="4" type="ORF">GGR27_000464</name>
</gene>
<evidence type="ECO:0000256" key="1">
    <source>
        <dbReference type="ARBA" id="ARBA00022679"/>
    </source>
</evidence>
<evidence type="ECO:0000259" key="3">
    <source>
        <dbReference type="Pfam" id="PF02709"/>
    </source>
</evidence>
<dbReference type="PANTHER" id="PTHR43685:SF3">
    <property type="entry name" value="SLR2126 PROTEIN"/>
    <property type="match status" value="1"/>
</dbReference>
<dbReference type="RefSeq" id="WP_168035765.1">
    <property type="nucleotide sequence ID" value="NZ_JAATJH010000001.1"/>
</dbReference>
<dbReference type="InterPro" id="IPR001173">
    <property type="entry name" value="Glyco_trans_2-like"/>
</dbReference>
<name>A0ABX0X6Z2_9BACT</name>
<proteinExistence type="predicted"/>
<evidence type="ECO:0000313" key="5">
    <source>
        <dbReference type="Proteomes" id="UP000770785"/>
    </source>
</evidence>
<keyword evidence="1" id="KW-0808">Transferase</keyword>
<protein>
    <submittedName>
        <fullName evidence="4">Glycosyltransferase involved in cell wall biosynthesis</fullName>
    </submittedName>
</protein>
<dbReference type="Pfam" id="PF02709">
    <property type="entry name" value="Glyco_transf_7C"/>
    <property type="match status" value="1"/>
</dbReference>
<dbReference type="SUPFAM" id="SSF53448">
    <property type="entry name" value="Nucleotide-diphospho-sugar transferases"/>
    <property type="match status" value="1"/>
</dbReference>
<feature type="domain" description="Galactosyltransferase C-terminal" evidence="3">
    <location>
        <begin position="191"/>
        <end position="245"/>
    </location>
</feature>